<dbReference type="PIRSF" id="PIRSF030802">
    <property type="entry name" value="UCP030802"/>
    <property type="match status" value="1"/>
</dbReference>
<gene>
    <name evidence="1" type="ORF">MALV_57250</name>
</gene>
<dbReference type="Gene3D" id="3.40.50.1000">
    <property type="entry name" value="HAD superfamily/HAD-like"/>
    <property type="match status" value="1"/>
</dbReference>
<evidence type="ECO:0000313" key="2">
    <source>
        <dbReference type="Proteomes" id="UP000466906"/>
    </source>
</evidence>
<proteinExistence type="predicted"/>
<geneLocation type="plasmid" evidence="1 2">
    <name>pJCM12272</name>
</geneLocation>
<sequence length="278" mass="29439">MTATALVSSDLDRTLIYSRRFLDPEADGAVCVETLDGEQISFMTAGAINALEQLASRQVVVPATTRTVAQYQRIALPGGPYRFAVTSNGGTILVDGQPDPVWSASVAAAVAAGGITLEEVLGALHERISQTWVRSVKTAEGLFCYLVVDEAAMPADFVSTWQAWCAPRGWKVSQQGRKVYTVPRSLCKSHAVDEVRRRLTTTGELAADAPVLAAGDGALDAELLLAADAAIRPSHGELHAMGWQAEGLTVTTACGATAAEEILAWFHARASAQNAQAF</sequence>
<evidence type="ECO:0008006" key="3">
    <source>
        <dbReference type="Google" id="ProtNLM"/>
    </source>
</evidence>
<keyword evidence="1" id="KW-0614">Plasmid</keyword>
<keyword evidence="2" id="KW-1185">Reference proteome</keyword>
<dbReference type="InterPro" id="IPR036412">
    <property type="entry name" value="HAD-like_sf"/>
</dbReference>
<dbReference type="InterPro" id="IPR023214">
    <property type="entry name" value="HAD_sf"/>
</dbReference>
<dbReference type="InterPro" id="IPR024197">
    <property type="entry name" value="TPP-like"/>
</dbReference>
<dbReference type="RefSeq" id="WP_064915370.1">
    <property type="nucleotide sequence ID" value="NZ_AP022566.1"/>
</dbReference>
<evidence type="ECO:0000313" key="1">
    <source>
        <dbReference type="EMBL" id="BBX30600.1"/>
    </source>
</evidence>
<accession>A0A6N4V0A8</accession>
<dbReference type="Proteomes" id="UP000466906">
    <property type="component" value="Plasmid pJCM12272"/>
</dbReference>
<dbReference type="SUPFAM" id="SSF56784">
    <property type="entry name" value="HAD-like"/>
    <property type="match status" value="1"/>
</dbReference>
<dbReference type="AlphaFoldDB" id="A0A6N4V0A8"/>
<reference evidence="1 2" key="1">
    <citation type="journal article" date="2019" name="Emerg. Microbes Infect.">
        <title>Comprehensive subspecies identification of 175 nontuberculous mycobacteria species based on 7547 genomic profiles.</title>
        <authorList>
            <person name="Matsumoto Y."/>
            <person name="Kinjo T."/>
            <person name="Motooka D."/>
            <person name="Nabeya D."/>
            <person name="Jung N."/>
            <person name="Uechi K."/>
            <person name="Horii T."/>
            <person name="Iida T."/>
            <person name="Fujita J."/>
            <person name="Nakamura S."/>
        </authorList>
    </citation>
    <scope>NUCLEOTIDE SEQUENCE [LARGE SCALE GENOMIC DNA]</scope>
    <source>
        <strain evidence="1 2">JCM 12272</strain>
        <plasmid evidence="1">pJCM12272</plasmid>
    </source>
</reference>
<organism evidence="1 2">
    <name type="scientific">Mycolicibacterium alvei</name>
    <dbReference type="NCBI Taxonomy" id="67081"/>
    <lineage>
        <taxon>Bacteria</taxon>
        <taxon>Bacillati</taxon>
        <taxon>Actinomycetota</taxon>
        <taxon>Actinomycetes</taxon>
        <taxon>Mycobacteriales</taxon>
        <taxon>Mycobacteriaceae</taxon>
        <taxon>Mycolicibacterium</taxon>
    </lineage>
</organism>
<dbReference type="KEGG" id="malv:MALV_57250"/>
<protein>
    <recommendedName>
        <fullName evidence="3">HAD family hydrolase</fullName>
    </recommendedName>
</protein>
<name>A0A6N4V0A8_9MYCO</name>
<dbReference type="EMBL" id="AP022566">
    <property type="protein sequence ID" value="BBX30600.1"/>
    <property type="molecule type" value="Genomic_DNA"/>
</dbReference>